<sequence length="462" mass="48614">MILIPVLGQAQAGPRLPAAAARVTSAPPASAPPASAPVAAAPADGPVLDRNFPDPDIVKVGPTYHAYATNGAGQHIQHATSTDLTHWRADTADVLPALGAWAVPDRGLVWAPEVYDNGSGFTMHYTAHDRASDRQCVGVALAPSPDGPFRPVGDGPLICPAAAGGAIDAASYTEAGQRYVLWKNDGNCCGLGADTWLHLQPTSWDGTRLTGAATRLVKQDREWEGPLVEAPTLVRRGGRHVLFYSAHFYSRDQYRTGYAVAERLTGPYTKAAGPLMTTAGFSGAVRGPGGQDVVTGPDGRDRIVFHGWNADYTQRFLYAADLAFADGRPVVRGSKRFHEAEDARVGHAVVRDAPLASGGRAVGGIDHADSHVEFQVFAASAGTHTLFVRYGNGSLDGAGAPVAAAHRLTVNGAAAGVVPYPHTGWDRWRSTAGTPLLLRAGWNTVRLAKDAYYAELDGVDVA</sequence>
<proteinExistence type="inferred from homology"/>
<dbReference type="PROSITE" id="PS51175">
    <property type="entry name" value="CBM6"/>
    <property type="match status" value="1"/>
</dbReference>
<feature type="site" description="Important for catalytic activity, responsible for pKa modulation of the active site Glu and correct orientation of both the proton donor and substrate" evidence="5">
    <location>
        <position position="168"/>
    </location>
</feature>
<dbReference type="PANTHER" id="PTHR42812:SF5">
    <property type="entry name" value="ENDO-ARABINASE"/>
    <property type="match status" value="1"/>
</dbReference>
<dbReference type="Pfam" id="PF04616">
    <property type="entry name" value="Glyco_hydro_43"/>
    <property type="match status" value="1"/>
</dbReference>
<dbReference type="InterPro" id="IPR005084">
    <property type="entry name" value="CBM6"/>
</dbReference>
<gene>
    <name evidence="8" type="ORF">AT728_20435</name>
</gene>
<evidence type="ECO:0000256" key="2">
    <source>
        <dbReference type="ARBA" id="ARBA00022801"/>
    </source>
</evidence>
<evidence type="ECO:0000256" key="1">
    <source>
        <dbReference type="ARBA" id="ARBA00009865"/>
    </source>
</evidence>
<dbReference type="AlphaFoldDB" id="A0A0W7X609"/>
<reference evidence="8 9" key="1">
    <citation type="submission" date="2015-12" db="EMBL/GenBank/DDBJ databases">
        <title>Draft genome sequence of Streptomyces silvensis ATCC 53525, a producer of novel hormone antagonists.</title>
        <authorList>
            <person name="Johnston C.W."/>
            <person name="Li Y."/>
            <person name="Magarvey N.A."/>
        </authorList>
    </citation>
    <scope>NUCLEOTIDE SEQUENCE [LARGE SCALE GENOMIC DNA]</scope>
    <source>
        <strain evidence="8 9">ATCC 53525</strain>
    </source>
</reference>
<evidence type="ECO:0000313" key="8">
    <source>
        <dbReference type="EMBL" id="KUF18146.1"/>
    </source>
</evidence>
<dbReference type="InterPro" id="IPR051795">
    <property type="entry name" value="Glycosyl_Hydrlase_43"/>
</dbReference>
<feature type="active site" description="Proton donor" evidence="4">
    <location>
        <position position="229"/>
    </location>
</feature>
<dbReference type="GO" id="GO:0005975">
    <property type="term" value="P:carbohydrate metabolic process"/>
    <property type="evidence" value="ECO:0007669"/>
    <property type="project" value="InterPro"/>
</dbReference>
<protein>
    <recommendedName>
        <fullName evidence="7">CBM6 domain-containing protein</fullName>
    </recommendedName>
</protein>
<accession>A0A0W7X609</accession>
<dbReference type="GO" id="GO:0004553">
    <property type="term" value="F:hydrolase activity, hydrolyzing O-glycosyl compounds"/>
    <property type="evidence" value="ECO:0007669"/>
    <property type="project" value="InterPro"/>
</dbReference>
<dbReference type="EMBL" id="LOCL01000032">
    <property type="protein sequence ID" value="KUF18146.1"/>
    <property type="molecule type" value="Genomic_DNA"/>
</dbReference>
<keyword evidence="3 6" id="KW-0326">Glycosidase</keyword>
<dbReference type="SUPFAM" id="SSF75005">
    <property type="entry name" value="Arabinanase/levansucrase/invertase"/>
    <property type="match status" value="1"/>
</dbReference>
<keyword evidence="2 6" id="KW-0378">Hydrolase</keyword>
<evidence type="ECO:0000256" key="3">
    <source>
        <dbReference type="ARBA" id="ARBA00023295"/>
    </source>
</evidence>
<name>A0A0W7X609_9ACTN</name>
<dbReference type="InterPro" id="IPR006710">
    <property type="entry name" value="Glyco_hydro_43"/>
</dbReference>
<dbReference type="InterPro" id="IPR008979">
    <property type="entry name" value="Galactose-bd-like_sf"/>
</dbReference>
<keyword evidence="9" id="KW-1185">Reference proteome</keyword>
<dbReference type="Proteomes" id="UP000054804">
    <property type="component" value="Unassembled WGS sequence"/>
</dbReference>
<organism evidence="8 9">
    <name type="scientific">Streptomyces silvensis</name>
    <dbReference type="NCBI Taxonomy" id="1765722"/>
    <lineage>
        <taxon>Bacteria</taxon>
        <taxon>Bacillati</taxon>
        <taxon>Actinomycetota</taxon>
        <taxon>Actinomycetes</taxon>
        <taxon>Kitasatosporales</taxon>
        <taxon>Streptomycetaceae</taxon>
        <taxon>Streptomyces</taxon>
    </lineage>
</organism>
<evidence type="ECO:0000256" key="5">
    <source>
        <dbReference type="PIRSR" id="PIRSR606710-2"/>
    </source>
</evidence>
<evidence type="ECO:0000256" key="6">
    <source>
        <dbReference type="RuleBase" id="RU361187"/>
    </source>
</evidence>
<feature type="active site" description="Proton acceptor" evidence="4">
    <location>
        <position position="54"/>
    </location>
</feature>
<dbReference type="SUPFAM" id="SSF49785">
    <property type="entry name" value="Galactose-binding domain-like"/>
    <property type="match status" value="1"/>
</dbReference>
<dbReference type="STRING" id="1765722.AT728_20435"/>
<evidence type="ECO:0000259" key="7">
    <source>
        <dbReference type="PROSITE" id="PS51175"/>
    </source>
</evidence>
<evidence type="ECO:0000256" key="4">
    <source>
        <dbReference type="PIRSR" id="PIRSR606710-1"/>
    </source>
</evidence>
<feature type="domain" description="CBM6" evidence="7">
    <location>
        <begin position="336"/>
        <end position="462"/>
    </location>
</feature>
<evidence type="ECO:0000313" key="9">
    <source>
        <dbReference type="Proteomes" id="UP000054804"/>
    </source>
</evidence>
<dbReference type="CDD" id="cd08999">
    <property type="entry name" value="GH43_ABN-like"/>
    <property type="match status" value="1"/>
</dbReference>
<dbReference type="GO" id="GO:0030246">
    <property type="term" value="F:carbohydrate binding"/>
    <property type="evidence" value="ECO:0007669"/>
    <property type="project" value="InterPro"/>
</dbReference>
<dbReference type="PANTHER" id="PTHR42812">
    <property type="entry name" value="BETA-XYLOSIDASE"/>
    <property type="match status" value="1"/>
</dbReference>
<comment type="similarity">
    <text evidence="1 6">Belongs to the glycosyl hydrolase 43 family.</text>
</comment>
<dbReference type="Gene3D" id="2.115.10.20">
    <property type="entry name" value="Glycosyl hydrolase domain, family 43"/>
    <property type="match status" value="1"/>
</dbReference>
<dbReference type="Gene3D" id="2.60.120.260">
    <property type="entry name" value="Galactose-binding domain-like"/>
    <property type="match status" value="1"/>
</dbReference>
<comment type="caution">
    <text evidence="8">The sequence shown here is derived from an EMBL/GenBank/DDBJ whole genome shotgun (WGS) entry which is preliminary data.</text>
</comment>
<dbReference type="InterPro" id="IPR023296">
    <property type="entry name" value="Glyco_hydro_beta-prop_sf"/>
</dbReference>